<reference evidence="1" key="1">
    <citation type="journal article" date="2020" name="Stud. Mycol.">
        <title>101 Dothideomycetes genomes: a test case for predicting lifestyles and emergence of pathogens.</title>
        <authorList>
            <person name="Haridas S."/>
            <person name="Albert R."/>
            <person name="Binder M."/>
            <person name="Bloem J."/>
            <person name="Labutti K."/>
            <person name="Salamov A."/>
            <person name="Andreopoulos B."/>
            <person name="Baker S."/>
            <person name="Barry K."/>
            <person name="Bills G."/>
            <person name="Bluhm B."/>
            <person name="Cannon C."/>
            <person name="Castanera R."/>
            <person name="Culley D."/>
            <person name="Daum C."/>
            <person name="Ezra D."/>
            <person name="Gonzalez J."/>
            <person name="Henrissat B."/>
            <person name="Kuo A."/>
            <person name="Liang C."/>
            <person name="Lipzen A."/>
            <person name="Lutzoni F."/>
            <person name="Magnuson J."/>
            <person name="Mondo S."/>
            <person name="Nolan M."/>
            <person name="Ohm R."/>
            <person name="Pangilinan J."/>
            <person name="Park H.-J."/>
            <person name="Ramirez L."/>
            <person name="Alfaro M."/>
            <person name="Sun H."/>
            <person name="Tritt A."/>
            <person name="Yoshinaga Y."/>
            <person name="Zwiers L.-H."/>
            <person name="Turgeon B."/>
            <person name="Goodwin S."/>
            <person name="Spatafora J."/>
            <person name="Crous P."/>
            <person name="Grigoriev I."/>
        </authorList>
    </citation>
    <scope>NUCLEOTIDE SEQUENCE</scope>
    <source>
        <strain evidence="1">CBS 525.71</strain>
    </source>
</reference>
<comment type="caution">
    <text evidence="1">The sequence shown here is derived from an EMBL/GenBank/DDBJ whole genome shotgun (WGS) entry which is preliminary data.</text>
</comment>
<keyword evidence="2" id="KW-1185">Reference proteome</keyword>
<proteinExistence type="predicted"/>
<dbReference type="EMBL" id="MU006715">
    <property type="protein sequence ID" value="KAF2628008.1"/>
    <property type="molecule type" value="Genomic_DNA"/>
</dbReference>
<evidence type="ECO:0000313" key="1">
    <source>
        <dbReference type="EMBL" id="KAF2628008.1"/>
    </source>
</evidence>
<organism evidence="1 2">
    <name type="scientific">Macroventuria anomochaeta</name>
    <dbReference type="NCBI Taxonomy" id="301207"/>
    <lineage>
        <taxon>Eukaryota</taxon>
        <taxon>Fungi</taxon>
        <taxon>Dikarya</taxon>
        <taxon>Ascomycota</taxon>
        <taxon>Pezizomycotina</taxon>
        <taxon>Dothideomycetes</taxon>
        <taxon>Pleosporomycetidae</taxon>
        <taxon>Pleosporales</taxon>
        <taxon>Pleosporineae</taxon>
        <taxon>Didymellaceae</taxon>
        <taxon>Macroventuria</taxon>
    </lineage>
</organism>
<evidence type="ECO:0000313" key="2">
    <source>
        <dbReference type="Proteomes" id="UP000799754"/>
    </source>
</evidence>
<gene>
    <name evidence="1" type="ORF">BU25DRAFT_410636</name>
</gene>
<dbReference type="Proteomes" id="UP000799754">
    <property type="component" value="Unassembled WGS sequence"/>
</dbReference>
<sequence length="636" mass="70449">MDRAGRPLRLLSIDGGGGLRGYSALTILDHLCDTISSEEKALGLRAPYDDDSLRPCEYFDLIGGTGVGGLIGVLLGRLRLDIKSCINVYDDILKAITECKEPSSAFGLALSSAPKFSVSVLENAVKRALKSLGYHEDELMWDDSLFEDKPDVQSETNESPILGRADSIWHQDTHDLLNQPIEHDLSAHDSLEFPNLEPTIVRVRRQNTVQRKDDRRGCRAFMLTSVKTAMGIPRALSTYDPNNRRMRIWEATCATCATPEFFGEFSFGVPPVTYLESGIGLSNPAGEVDHAAKELWEQRSIGVIVSIGMGLRTMPHSENSWLQFPLSQSSTQTIVSVCAKQAISIARVENEMNRRYFATEVSYFRYDNDRSLPNVSLEQWLKEGDATALTEHYVRDPVQVQSIRQCAGTIVGLTADPIAIDIPAERFTYNVTGKRTGHVIKEGVGFTHLDTGKDNIRERARCLQRPGIILDDLGETRLILPVPSRKEGNTAQVYSCVRAQEVCFKSLCNPIASGWYTAVFVMCFWETDVAAPEGIIFSAGTPRNASDFMRRWLDVRITPDAVPVLLDEKVVRARLGRSKYESNIGKGWLEVTLREKVYVGSGGQLGLVVNAIFKKGTHIGGWTFGGVRLVPTNASE</sequence>
<accession>A0ACB6S1U5</accession>
<name>A0ACB6S1U5_9PLEO</name>
<protein>
    <submittedName>
        <fullName evidence="1">FabD/lysophospholipase-like protein</fullName>
    </submittedName>
</protein>